<dbReference type="Proteomes" id="UP001268542">
    <property type="component" value="Unassembled WGS sequence"/>
</dbReference>
<dbReference type="EC" id="2.4.-.-" evidence="2"/>
<sequence>MPEDVVISIILTAYNDEERIPETIDRMAKTAGFDDCELVVVDDHSTDGTLDVIRSACSGIERALILPLPENGGVAAARRRGLAAASGRFIWFIDSDDAWPDQALSSWKAAISENPTADVIFGQARVIHLNGETRIIGARIGGSDRRSAFASLLSGNVRGHLWSKLFRRELLVGSDILGTTVHSDLAMTVSAMARAEVYAVTPARVYEYMLRPGSIIRSGRPRAESLIAIDQRLSAVLAADPTTATPEEHASFRHRFILLSLLTDSLNEGYTPIERRDLVRRVRQEIEWLAIARLARSGGSKQAALLAVAKLSSTTANLAARILIRAAR</sequence>
<proteinExistence type="predicted"/>
<protein>
    <submittedName>
        <fullName evidence="2">Glycosyltransferase family A protein</fullName>
        <ecNumber evidence="2">2.4.-.-</ecNumber>
    </submittedName>
</protein>
<evidence type="ECO:0000259" key="1">
    <source>
        <dbReference type="Pfam" id="PF00535"/>
    </source>
</evidence>
<accession>A0ABU3PWE7</accession>
<dbReference type="PANTHER" id="PTHR43685">
    <property type="entry name" value="GLYCOSYLTRANSFERASE"/>
    <property type="match status" value="1"/>
</dbReference>
<feature type="domain" description="Glycosyltransferase 2-like" evidence="1">
    <location>
        <begin position="8"/>
        <end position="130"/>
    </location>
</feature>
<keyword evidence="2" id="KW-0328">Glycosyltransferase</keyword>
<dbReference type="InterPro" id="IPR050834">
    <property type="entry name" value="Glycosyltransf_2"/>
</dbReference>
<keyword evidence="3" id="KW-1185">Reference proteome</keyword>
<dbReference type="EMBL" id="JAVYII010000004">
    <property type="protein sequence ID" value="MDT9593563.1"/>
    <property type="molecule type" value="Genomic_DNA"/>
</dbReference>
<dbReference type="Pfam" id="PF00535">
    <property type="entry name" value="Glycos_transf_2"/>
    <property type="match status" value="1"/>
</dbReference>
<reference evidence="2 3" key="1">
    <citation type="submission" date="2023-08" db="EMBL/GenBank/DDBJ databases">
        <title>Nocardioides seae sp. nov., a bacterium isolated from a soil.</title>
        <authorList>
            <person name="Wang X."/>
        </authorList>
    </citation>
    <scope>NUCLEOTIDE SEQUENCE [LARGE SCALE GENOMIC DNA]</scope>
    <source>
        <strain evidence="2 3">YZH12</strain>
    </source>
</reference>
<dbReference type="GO" id="GO:0016757">
    <property type="term" value="F:glycosyltransferase activity"/>
    <property type="evidence" value="ECO:0007669"/>
    <property type="project" value="UniProtKB-KW"/>
</dbReference>
<dbReference type="PANTHER" id="PTHR43685:SF2">
    <property type="entry name" value="GLYCOSYLTRANSFERASE 2-LIKE DOMAIN-CONTAINING PROTEIN"/>
    <property type="match status" value="1"/>
</dbReference>
<dbReference type="Gene3D" id="3.90.550.10">
    <property type="entry name" value="Spore Coat Polysaccharide Biosynthesis Protein SpsA, Chain A"/>
    <property type="match status" value="1"/>
</dbReference>
<gene>
    <name evidence="2" type="ORF">RDV89_10830</name>
</gene>
<comment type="caution">
    <text evidence="2">The sequence shown here is derived from an EMBL/GenBank/DDBJ whole genome shotgun (WGS) entry which is preliminary data.</text>
</comment>
<dbReference type="InterPro" id="IPR029044">
    <property type="entry name" value="Nucleotide-diphossugar_trans"/>
</dbReference>
<dbReference type="CDD" id="cd00761">
    <property type="entry name" value="Glyco_tranf_GTA_type"/>
    <property type="match status" value="1"/>
</dbReference>
<dbReference type="RefSeq" id="WP_315733057.1">
    <property type="nucleotide sequence ID" value="NZ_JAVYII010000004.1"/>
</dbReference>
<evidence type="ECO:0000313" key="3">
    <source>
        <dbReference type="Proteomes" id="UP001268542"/>
    </source>
</evidence>
<keyword evidence="2" id="KW-0808">Transferase</keyword>
<dbReference type="SUPFAM" id="SSF53448">
    <property type="entry name" value="Nucleotide-diphospho-sugar transferases"/>
    <property type="match status" value="1"/>
</dbReference>
<evidence type="ECO:0000313" key="2">
    <source>
        <dbReference type="EMBL" id="MDT9593563.1"/>
    </source>
</evidence>
<organism evidence="2 3">
    <name type="scientific">Nocardioides imazamoxiresistens</name>
    <dbReference type="NCBI Taxonomy" id="3231893"/>
    <lineage>
        <taxon>Bacteria</taxon>
        <taxon>Bacillati</taxon>
        <taxon>Actinomycetota</taxon>
        <taxon>Actinomycetes</taxon>
        <taxon>Propionibacteriales</taxon>
        <taxon>Nocardioidaceae</taxon>
        <taxon>Nocardioides</taxon>
    </lineage>
</organism>
<name>A0ABU3PWE7_9ACTN</name>
<dbReference type="InterPro" id="IPR001173">
    <property type="entry name" value="Glyco_trans_2-like"/>
</dbReference>